<dbReference type="GO" id="GO:0005615">
    <property type="term" value="C:extracellular space"/>
    <property type="evidence" value="ECO:0007669"/>
    <property type="project" value="TreeGrafter"/>
</dbReference>
<evidence type="ECO:0000256" key="8">
    <source>
        <dbReference type="ARBA" id="ARBA00023049"/>
    </source>
</evidence>
<evidence type="ECO:0000256" key="5">
    <source>
        <dbReference type="ARBA" id="ARBA00022723"/>
    </source>
</evidence>
<reference evidence="16" key="1">
    <citation type="submission" date="2022-12" db="EMBL/GenBank/DDBJ databases">
        <title>Genome assemblies of Blomia tropicalis.</title>
        <authorList>
            <person name="Cui Y."/>
        </authorList>
    </citation>
    <scope>NUCLEOTIDE SEQUENCE</scope>
    <source>
        <tissue evidence="16">Adult mites</tissue>
    </source>
</reference>
<keyword evidence="3 12" id="KW-0031">Aminopeptidase</keyword>
<evidence type="ECO:0000256" key="1">
    <source>
        <dbReference type="ARBA" id="ARBA00004609"/>
    </source>
</evidence>
<evidence type="ECO:0000256" key="3">
    <source>
        <dbReference type="ARBA" id="ARBA00022438"/>
    </source>
</evidence>
<feature type="domain" description="Peptidase M1 membrane alanine aminopeptidase" evidence="13">
    <location>
        <begin position="240"/>
        <end position="457"/>
    </location>
</feature>
<dbReference type="FunFam" id="2.60.40.1730:FF:000002">
    <property type="entry name" value="Aminopeptidase"/>
    <property type="match status" value="1"/>
</dbReference>
<keyword evidence="6 12" id="KW-0378">Hydrolase</keyword>
<feature type="domain" description="ERAP1-like C-terminal" evidence="14">
    <location>
        <begin position="539"/>
        <end position="850"/>
    </location>
</feature>
<evidence type="ECO:0000256" key="6">
    <source>
        <dbReference type="ARBA" id="ARBA00022801"/>
    </source>
</evidence>
<evidence type="ECO:0000256" key="10">
    <source>
        <dbReference type="PIRSR" id="PIRSR634016-3"/>
    </source>
</evidence>
<dbReference type="PANTHER" id="PTHR11533">
    <property type="entry name" value="PROTEASE M1 ZINC METALLOPROTEASE"/>
    <property type="match status" value="1"/>
</dbReference>
<gene>
    <name evidence="16" type="ORF">RDWZM_007439</name>
</gene>
<dbReference type="InterPro" id="IPR027268">
    <property type="entry name" value="Peptidase_M4/M1_CTD_sf"/>
</dbReference>
<dbReference type="InterPro" id="IPR024571">
    <property type="entry name" value="ERAP1-like_C_dom"/>
</dbReference>
<dbReference type="SUPFAM" id="SSF63737">
    <property type="entry name" value="Leukotriene A4 hydrolase N-terminal domain"/>
    <property type="match status" value="1"/>
</dbReference>
<evidence type="ECO:0000256" key="7">
    <source>
        <dbReference type="ARBA" id="ARBA00022833"/>
    </source>
</evidence>
<dbReference type="GO" id="GO:0005886">
    <property type="term" value="C:plasma membrane"/>
    <property type="evidence" value="ECO:0007669"/>
    <property type="project" value="UniProtKB-SubCell"/>
</dbReference>
<feature type="binding site" evidence="10">
    <location>
        <position position="316"/>
    </location>
    <ligand>
        <name>Zn(2+)</name>
        <dbReference type="ChEBI" id="CHEBI:29105"/>
        <note>catalytic</note>
    </ligand>
</feature>
<keyword evidence="4 12" id="KW-0645">Protease</keyword>
<dbReference type="EC" id="3.4.11.-" evidence="12"/>
<dbReference type="GO" id="GO:0070006">
    <property type="term" value="F:metalloaminopeptidase activity"/>
    <property type="evidence" value="ECO:0007669"/>
    <property type="project" value="TreeGrafter"/>
</dbReference>
<evidence type="ECO:0000256" key="12">
    <source>
        <dbReference type="RuleBase" id="RU364040"/>
    </source>
</evidence>
<dbReference type="Gene3D" id="1.10.390.10">
    <property type="entry name" value="Neutral Protease Domain 2"/>
    <property type="match status" value="1"/>
</dbReference>
<dbReference type="CDD" id="cd09601">
    <property type="entry name" value="M1_APN-Q_like"/>
    <property type="match status" value="1"/>
</dbReference>
<organism evidence="16 17">
    <name type="scientific">Blomia tropicalis</name>
    <name type="common">Mite</name>
    <dbReference type="NCBI Taxonomy" id="40697"/>
    <lineage>
        <taxon>Eukaryota</taxon>
        <taxon>Metazoa</taxon>
        <taxon>Ecdysozoa</taxon>
        <taxon>Arthropoda</taxon>
        <taxon>Chelicerata</taxon>
        <taxon>Arachnida</taxon>
        <taxon>Acari</taxon>
        <taxon>Acariformes</taxon>
        <taxon>Sarcoptiformes</taxon>
        <taxon>Astigmata</taxon>
        <taxon>Glycyphagoidea</taxon>
        <taxon>Echimyopodidae</taxon>
        <taxon>Blomia</taxon>
    </lineage>
</organism>
<comment type="subcellular location">
    <subcellularLocation>
        <location evidence="1">Cell membrane</location>
        <topology evidence="1">Lipid-anchor</topology>
        <topology evidence="1">GPI-anchor</topology>
    </subcellularLocation>
</comment>
<evidence type="ECO:0000259" key="13">
    <source>
        <dbReference type="Pfam" id="PF01433"/>
    </source>
</evidence>
<dbReference type="AlphaFoldDB" id="A0A9Q0M1P4"/>
<proteinExistence type="inferred from homology"/>
<keyword evidence="7 10" id="KW-0862">Zinc</keyword>
<feature type="site" description="Transition state stabilizer" evidence="11">
    <location>
        <position position="398"/>
    </location>
</feature>
<dbReference type="OMA" id="MMEYVAI"/>
<accession>A0A9Q0M1P4</accession>
<comment type="caution">
    <text evidence="16">The sequence shown here is derived from an EMBL/GenBank/DDBJ whole genome shotgun (WGS) entry which is preliminary data.</text>
</comment>
<comment type="cofactor">
    <cofactor evidence="10 12">
        <name>Zn(2+)</name>
        <dbReference type="ChEBI" id="CHEBI:29105"/>
    </cofactor>
    <text evidence="10 12">Binds 1 zinc ion per subunit.</text>
</comment>
<dbReference type="Gene3D" id="2.60.40.1910">
    <property type="match status" value="1"/>
</dbReference>
<feature type="binding site" evidence="10">
    <location>
        <position position="312"/>
    </location>
    <ligand>
        <name>Zn(2+)</name>
        <dbReference type="ChEBI" id="CHEBI:29105"/>
        <note>catalytic</note>
    </ligand>
</feature>
<dbReference type="InterPro" id="IPR001930">
    <property type="entry name" value="Peptidase_M1"/>
</dbReference>
<dbReference type="PANTHER" id="PTHR11533:SF174">
    <property type="entry name" value="PUROMYCIN-SENSITIVE AMINOPEPTIDASE-RELATED"/>
    <property type="match status" value="1"/>
</dbReference>
<dbReference type="OrthoDB" id="275509at2759"/>
<dbReference type="FunFam" id="1.25.50.20:FF:000002">
    <property type="entry name" value="Aminopeptidase"/>
    <property type="match status" value="1"/>
</dbReference>
<dbReference type="GO" id="GO:0008270">
    <property type="term" value="F:zinc ion binding"/>
    <property type="evidence" value="ECO:0007669"/>
    <property type="project" value="UniProtKB-UniRule"/>
</dbReference>
<comment type="similarity">
    <text evidence="2 12">Belongs to the peptidase M1 family.</text>
</comment>
<evidence type="ECO:0000256" key="2">
    <source>
        <dbReference type="ARBA" id="ARBA00010136"/>
    </source>
</evidence>
<dbReference type="InterPro" id="IPR034016">
    <property type="entry name" value="M1_APN-typ"/>
</dbReference>
<dbReference type="Pfam" id="PF17900">
    <property type="entry name" value="Peptidase_M1_N"/>
    <property type="match status" value="1"/>
</dbReference>
<dbReference type="Pfam" id="PF01433">
    <property type="entry name" value="Peptidase_M1"/>
    <property type="match status" value="1"/>
</dbReference>
<evidence type="ECO:0000256" key="4">
    <source>
        <dbReference type="ARBA" id="ARBA00022670"/>
    </source>
</evidence>
<keyword evidence="5 10" id="KW-0479">Metal-binding</keyword>
<feature type="domain" description="Aminopeptidase N-like N-terminal" evidence="15">
    <location>
        <begin position="19"/>
        <end position="205"/>
    </location>
</feature>
<feature type="active site" description="Proton acceptor" evidence="9">
    <location>
        <position position="313"/>
    </location>
</feature>
<keyword evidence="17" id="KW-1185">Reference proteome</keyword>
<feature type="binding site" evidence="10">
    <location>
        <position position="335"/>
    </location>
    <ligand>
        <name>Zn(2+)</name>
        <dbReference type="ChEBI" id="CHEBI:29105"/>
        <note>catalytic</note>
    </ligand>
</feature>
<dbReference type="InterPro" id="IPR045357">
    <property type="entry name" value="Aminopeptidase_N-like_N"/>
</dbReference>
<evidence type="ECO:0000259" key="15">
    <source>
        <dbReference type="Pfam" id="PF17900"/>
    </source>
</evidence>
<dbReference type="Pfam" id="PF11838">
    <property type="entry name" value="ERAP1_C"/>
    <property type="match status" value="1"/>
</dbReference>
<dbReference type="InterPro" id="IPR014782">
    <property type="entry name" value="Peptidase_M1_dom"/>
</dbReference>
<dbReference type="GO" id="GO:0005737">
    <property type="term" value="C:cytoplasm"/>
    <property type="evidence" value="ECO:0007669"/>
    <property type="project" value="TreeGrafter"/>
</dbReference>
<evidence type="ECO:0000313" key="17">
    <source>
        <dbReference type="Proteomes" id="UP001142055"/>
    </source>
</evidence>
<keyword evidence="8 12" id="KW-0482">Metalloprotease</keyword>
<evidence type="ECO:0000256" key="11">
    <source>
        <dbReference type="PIRSR" id="PIRSR634016-4"/>
    </source>
</evidence>
<dbReference type="GO" id="GO:0006508">
    <property type="term" value="P:proteolysis"/>
    <property type="evidence" value="ECO:0007669"/>
    <property type="project" value="UniProtKB-KW"/>
</dbReference>
<dbReference type="Gene3D" id="2.60.40.1730">
    <property type="entry name" value="tricorn interacting facor f3 domain"/>
    <property type="match status" value="1"/>
</dbReference>
<dbReference type="GO" id="GO:0043171">
    <property type="term" value="P:peptide catabolic process"/>
    <property type="evidence" value="ECO:0007669"/>
    <property type="project" value="TreeGrafter"/>
</dbReference>
<dbReference type="GO" id="GO:0042277">
    <property type="term" value="F:peptide binding"/>
    <property type="evidence" value="ECO:0007669"/>
    <property type="project" value="TreeGrafter"/>
</dbReference>
<dbReference type="FunFam" id="1.10.390.10:FF:000001">
    <property type="entry name" value="Aminopeptidase"/>
    <property type="match status" value="1"/>
</dbReference>
<sequence>MCSTEPNKKPFERLPNSVVPINYDITIKPDLVKFVFSGHEKITIQVKEATQTIKLNYREIVISLQDLVVSYGSKKIGIDKVDYDVEKETATLSFKECLPVGEAVLDLKFDGIVNDRLKGFYRSKYTGPDGKLRNCGVTQFEATEARSAFPCWDEPAIKASFDITFVLPADSKDIGLSNMSVLSDSIVDSNRIIKFNRSPIMSTYLVAFVIGEFDYLETKSECGVKIRVYTPIGKSEQGRFAMEVAAKALDYYKEYFQIAYPLDKMDLIAVPDFECGAMENWGLVTYRETCLLVDPKNTSTARKQYIAIIVAHELAHQWFGNLVTMEWWTHLWLNEGFATFMEYLCVDKLFPNFEIWNQFISDVYLEAMELDGLDNSHPIEIAVGHPSEVDEIFDDISYAKGASVIRMLYNYLGDDTFRKGMNMYLTRHSYKNTLTEDLWSSLEEASSKPVQAIMSTWTKQKGFPVISVSTISSSESSRLIKLTQEKYSLTGKLTNEEKNSLWSIPLTAVSKMSNGKLVIDTLFDTREKELTLNIKSNEWVKLNTSAIGTYRVRYDSEMLNQILPEISSLPPLDRVALLSDLYALVQAGKQSAVDLIKLMAVFKGERHYSVWSVLSLIMGKLNHLFSGTEIQEPFKRFGRSLINAEVFPFIGWTPKPDEPYLNTLLRTLIIHRLVVFDDPDVIQNCLKMFQDHVDGKEAIPADIRSSTYRAVASRADQSMDSLLKLYRQSDFTEEKNRIADSLGYVKNPELIKQTLQFSMSDEVRSQDLIFVVRSVALNPIGREMAWQFFKDNREKFISIYGHGALMCRLVKSVTENFISLEHANELEKYFLENNILGAERTVQQSIETIRQNAAFLERNRVQLKAYFDSL</sequence>
<protein>
    <recommendedName>
        <fullName evidence="12">Aminopeptidase</fullName>
        <ecNumber evidence="12">3.4.11.-</ecNumber>
    </recommendedName>
</protein>
<evidence type="ECO:0000313" key="16">
    <source>
        <dbReference type="EMBL" id="KAJ6216282.1"/>
    </source>
</evidence>
<dbReference type="EMBL" id="JAPWDV010000003">
    <property type="protein sequence ID" value="KAJ6216282.1"/>
    <property type="molecule type" value="Genomic_DNA"/>
</dbReference>
<dbReference type="InterPro" id="IPR042097">
    <property type="entry name" value="Aminopeptidase_N-like_N_sf"/>
</dbReference>
<dbReference type="InterPro" id="IPR050344">
    <property type="entry name" value="Peptidase_M1_aminopeptidases"/>
</dbReference>
<dbReference type="PRINTS" id="PR00756">
    <property type="entry name" value="ALADIPTASE"/>
</dbReference>
<evidence type="ECO:0000259" key="14">
    <source>
        <dbReference type="Pfam" id="PF11838"/>
    </source>
</evidence>
<dbReference type="Proteomes" id="UP001142055">
    <property type="component" value="Chromosome 3"/>
</dbReference>
<dbReference type="SUPFAM" id="SSF55486">
    <property type="entry name" value="Metalloproteases ('zincins'), catalytic domain"/>
    <property type="match status" value="1"/>
</dbReference>
<dbReference type="Gene3D" id="1.25.50.20">
    <property type="match status" value="1"/>
</dbReference>
<name>A0A9Q0M1P4_BLOTA</name>
<evidence type="ECO:0000256" key="9">
    <source>
        <dbReference type="PIRSR" id="PIRSR634016-1"/>
    </source>
</evidence>